<keyword evidence="3" id="KW-1185">Reference proteome</keyword>
<dbReference type="Proteomes" id="UP000663866">
    <property type="component" value="Unassembled WGS sequence"/>
</dbReference>
<organism evidence="2 3">
    <name type="scientific">Rotaria magnacalcarata</name>
    <dbReference type="NCBI Taxonomy" id="392030"/>
    <lineage>
        <taxon>Eukaryota</taxon>
        <taxon>Metazoa</taxon>
        <taxon>Spiralia</taxon>
        <taxon>Gnathifera</taxon>
        <taxon>Rotifera</taxon>
        <taxon>Eurotatoria</taxon>
        <taxon>Bdelloidea</taxon>
        <taxon>Philodinida</taxon>
        <taxon>Philodinidae</taxon>
        <taxon>Rotaria</taxon>
    </lineage>
</organism>
<evidence type="ECO:0000313" key="3">
    <source>
        <dbReference type="Proteomes" id="UP000663866"/>
    </source>
</evidence>
<feature type="non-terminal residue" evidence="2">
    <location>
        <position position="30"/>
    </location>
</feature>
<dbReference type="Proteomes" id="UP000663856">
    <property type="component" value="Unassembled WGS sequence"/>
</dbReference>
<comment type="caution">
    <text evidence="2">The sequence shown here is derived from an EMBL/GenBank/DDBJ whole genome shotgun (WGS) entry which is preliminary data.</text>
</comment>
<protein>
    <submittedName>
        <fullName evidence="2">Uncharacterized protein</fullName>
    </submittedName>
</protein>
<sequence>MSSSEQADVGAYACSTVILNGAALNLAVMI</sequence>
<proteinExistence type="predicted"/>
<dbReference type="AlphaFoldDB" id="A0A820TQT1"/>
<dbReference type="EMBL" id="CAJNRF010008858">
    <property type="protein sequence ID" value="CAF2105480.1"/>
    <property type="molecule type" value="Genomic_DNA"/>
</dbReference>
<accession>A0A820TQT1</accession>
<evidence type="ECO:0000313" key="2">
    <source>
        <dbReference type="EMBL" id="CAF4474992.1"/>
    </source>
</evidence>
<evidence type="ECO:0000313" key="1">
    <source>
        <dbReference type="EMBL" id="CAF2105480.1"/>
    </source>
</evidence>
<name>A0A820TQT1_9BILA</name>
<dbReference type="EMBL" id="CAJOBG010049677">
    <property type="protein sequence ID" value="CAF4474992.1"/>
    <property type="molecule type" value="Genomic_DNA"/>
</dbReference>
<reference evidence="2" key="1">
    <citation type="submission" date="2021-02" db="EMBL/GenBank/DDBJ databases">
        <authorList>
            <person name="Nowell W R."/>
        </authorList>
    </citation>
    <scope>NUCLEOTIDE SEQUENCE</scope>
</reference>
<gene>
    <name evidence="2" type="ORF">OVN521_LOCUS39252</name>
    <name evidence="1" type="ORF">WKI299_LOCUS21271</name>
</gene>